<dbReference type="AlphaFoldDB" id="A0A915JPD6"/>
<keyword evidence="1" id="KW-1185">Reference proteome</keyword>
<reference evidence="2" key="1">
    <citation type="submission" date="2022-11" db="UniProtKB">
        <authorList>
            <consortium name="WormBaseParasite"/>
        </authorList>
    </citation>
    <scope>IDENTIFICATION</scope>
</reference>
<evidence type="ECO:0000313" key="1">
    <source>
        <dbReference type="Proteomes" id="UP000887565"/>
    </source>
</evidence>
<organism evidence="1 2">
    <name type="scientific">Romanomermis culicivorax</name>
    <name type="common">Nematode worm</name>
    <dbReference type="NCBI Taxonomy" id="13658"/>
    <lineage>
        <taxon>Eukaryota</taxon>
        <taxon>Metazoa</taxon>
        <taxon>Ecdysozoa</taxon>
        <taxon>Nematoda</taxon>
        <taxon>Enoplea</taxon>
        <taxon>Dorylaimia</taxon>
        <taxon>Mermithida</taxon>
        <taxon>Mermithoidea</taxon>
        <taxon>Mermithidae</taxon>
        <taxon>Romanomermis</taxon>
    </lineage>
</organism>
<accession>A0A915JPD6</accession>
<name>A0A915JPD6_ROMCU</name>
<proteinExistence type="predicted"/>
<dbReference type="WBParaSite" id="nRc.2.0.1.t27796-RA">
    <property type="protein sequence ID" value="nRc.2.0.1.t27796-RA"/>
    <property type="gene ID" value="nRc.2.0.1.g27796"/>
</dbReference>
<protein>
    <submittedName>
        <fullName evidence="2">Uncharacterized protein</fullName>
    </submittedName>
</protein>
<dbReference type="Proteomes" id="UP000887565">
    <property type="component" value="Unplaced"/>
</dbReference>
<evidence type="ECO:0000313" key="2">
    <source>
        <dbReference type="WBParaSite" id="nRc.2.0.1.t27796-RA"/>
    </source>
</evidence>
<sequence>MGISFGCNKVNKSIPTTPKEAETSTVDKFYSNKENSGGGKSAKLIENSYNKDKATVDPIMADSNIEKQIHDGNLNHNESSYERPCELVTELLYLIHN</sequence>